<proteinExistence type="predicted"/>
<organism evidence="1">
    <name type="scientific">Haloferax sp. (strain Q22)</name>
    <dbReference type="NCBI Taxonomy" id="1526048"/>
    <lineage>
        <taxon>Archaea</taxon>
        <taxon>Methanobacteriati</taxon>
        <taxon>Methanobacteriota</taxon>
        <taxon>Stenosarchaea group</taxon>
        <taxon>Halobacteria</taxon>
        <taxon>Halobacteriales</taxon>
        <taxon>Haloferacaceae</taxon>
        <taxon>Haloferax</taxon>
    </lineage>
</organism>
<name>A0A0H3YCI0_HALS0</name>
<keyword evidence="1" id="KW-0614">Plasmid</keyword>
<dbReference type="AlphaFoldDB" id="A0A0H3YCI0"/>
<evidence type="ECO:0000313" key="1">
    <source>
        <dbReference type="EMBL" id="AKN10608.1"/>
    </source>
</evidence>
<sequence length="54" mass="6014">MNHRAAVPMLKTARAAWESESRAETYLAVVVGAAGLFVLAREAWRLKAVWTDKN</sequence>
<dbReference type="EMBL" id="KR189025">
    <property type="protein sequence ID" value="AKN10608.1"/>
    <property type="molecule type" value="Genomic_DNA"/>
</dbReference>
<accession>A0A0H3YCI0</accession>
<geneLocation type="plasmid" evidence="1">
    <name>pHF2</name>
</geneLocation>
<dbReference type="RefSeq" id="WP_192960857.1">
    <property type="nucleotide sequence ID" value="NZ_KR189025.1"/>
</dbReference>
<protein>
    <submittedName>
        <fullName evidence="1">Uncharacterized protein</fullName>
    </submittedName>
</protein>
<reference evidence="1" key="1">
    <citation type="submission" date="2015-04" db="EMBL/GenBank/DDBJ databases">
        <title>Sequence analysis and minimal replicon determination of pHF2, a novel cryptic plasmid isolated from Haloferax sp. Q22.</title>
        <authorList>
            <person name="Chen S."/>
            <person name="Xiang H."/>
        </authorList>
    </citation>
    <scope>NUCLEOTIDE SEQUENCE</scope>
    <source>
        <strain evidence="1">Q22</strain>
        <plasmid evidence="1">pHF2</plasmid>
    </source>
</reference>